<feature type="compositionally biased region" description="Basic and acidic residues" evidence="1">
    <location>
        <begin position="574"/>
        <end position="590"/>
    </location>
</feature>
<feature type="compositionally biased region" description="Low complexity" evidence="1">
    <location>
        <begin position="419"/>
        <end position="429"/>
    </location>
</feature>
<accession>A0A507C5X0</accession>
<dbReference type="SUPFAM" id="SSF89837">
    <property type="entry name" value="Doublecortin (DC)"/>
    <property type="match status" value="3"/>
</dbReference>
<dbReference type="PROSITE" id="PS50309">
    <property type="entry name" value="DC"/>
    <property type="match status" value="3"/>
</dbReference>
<dbReference type="GO" id="GO:0005874">
    <property type="term" value="C:microtubule"/>
    <property type="evidence" value="ECO:0007669"/>
    <property type="project" value="TreeGrafter"/>
</dbReference>
<evidence type="ECO:0000256" key="1">
    <source>
        <dbReference type="SAM" id="MobiDB-lite"/>
    </source>
</evidence>
<gene>
    <name evidence="3" type="ORF">SmJEL517_g02775</name>
</gene>
<sequence>MAQVDEFHSRRVRVFKNGDVFSPGRRVVVSTRVYRNFEQFLQAASREVNLRTGAIRRIYTLDGRPVRSLSDFNDNGLYVAAGGEPFKSAAYPIQDDIFSYDQQQQGQQDGMPQGLPPIASNNAPHWVAVGGRVQGSTLKLKGYYTSAQQQQQFAKEEEKEVPIFTQTSKGYRVQILANGDSKLPAIKYVLNLRNCRSFDMLLLTVTLVMPVTHAPIRKIYDLETGKRVKNLQGLRDGQILVASSRDALKMVEYQISGPYNGSAMSSPVSPTSMNDNFYLSPSSDKTQAPRVCTFFPNGDSYHTGWTVAVKPSRFPSIRRLMEHLEHLSHDHVLRIYGTDGQRIRQVDELVHGHGYALAGDDPFIPVRYNVNKEKRATSSAGGVGLGGYSLHNPFMKVIKQNHQRSAESRQSLGVASKRTSTTTNPNSNNVVVNMVGAVRMGSAKPKSRAAAQQQQPQLPDAPAKAIKSMNETLARAAAMTKKNTVAPAAVVPHPDGIEEDALARYQDNNGQEDYGNDAPTQVLKSNGSPSSFGSVGSRHVKIQEMMQQDDNGDISGSADSINNNKSRAKSAKPGIRERMAQARTQPKRDAEDEDELDAEDQADDM</sequence>
<feature type="region of interest" description="Disordered" evidence="1">
    <location>
        <begin position="508"/>
        <end position="605"/>
    </location>
</feature>
<dbReference type="InterPro" id="IPR036572">
    <property type="entry name" value="Doublecortin_dom_sf"/>
</dbReference>
<name>A0A507C5X0_9FUNG</name>
<dbReference type="CDD" id="cd01617">
    <property type="entry name" value="DCX"/>
    <property type="match status" value="2"/>
</dbReference>
<feature type="region of interest" description="Disordered" evidence="1">
    <location>
        <begin position="441"/>
        <end position="462"/>
    </location>
</feature>
<protein>
    <recommendedName>
        <fullName evidence="2">Doublecortin domain-containing protein</fullName>
    </recommendedName>
</protein>
<dbReference type="GeneID" id="42004000"/>
<feature type="domain" description="Doublecortin" evidence="2">
    <location>
        <begin position="10"/>
        <end position="92"/>
    </location>
</feature>
<evidence type="ECO:0000313" key="3">
    <source>
        <dbReference type="EMBL" id="TPX34748.1"/>
    </source>
</evidence>
<dbReference type="EMBL" id="QEAO01000012">
    <property type="protein sequence ID" value="TPX34748.1"/>
    <property type="molecule type" value="Genomic_DNA"/>
</dbReference>
<feature type="compositionally biased region" description="Low complexity" evidence="1">
    <location>
        <begin position="448"/>
        <end position="462"/>
    </location>
</feature>
<dbReference type="AlphaFoldDB" id="A0A507C5X0"/>
<dbReference type="STRING" id="1806994.A0A507C5X0"/>
<dbReference type="GO" id="GO:0035556">
    <property type="term" value="P:intracellular signal transduction"/>
    <property type="evidence" value="ECO:0007669"/>
    <property type="project" value="InterPro"/>
</dbReference>
<dbReference type="PANTHER" id="PTHR23004">
    <property type="entry name" value="DOUBLECORTIN DOMAIN CONTAINING 2"/>
    <property type="match status" value="1"/>
</dbReference>
<organism evidence="3 4">
    <name type="scientific">Synchytrium microbalum</name>
    <dbReference type="NCBI Taxonomy" id="1806994"/>
    <lineage>
        <taxon>Eukaryota</taxon>
        <taxon>Fungi</taxon>
        <taxon>Fungi incertae sedis</taxon>
        <taxon>Chytridiomycota</taxon>
        <taxon>Chytridiomycota incertae sedis</taxon>
        <taxon>Chytridiomycetes</taxon>
        <taxon>Synchytriales</taxon>
        <taxon>Synchytriaceae</taxon>
        <taxon>Synchytrium</taxon>
    </lineage>
</organism>
<dbReference type="RefSeq" id="XP_031025426.1">
    <property type="nucleotide sequence ID" value="XM_031168703.1"/>
</dbReference>
<dbReference type="PANTHER" id="PTHR23004:SF11">
    <property type="entry name" value="PROTEIN RPI-1"/>
    <property type="match status" value="1"/>
</dbReference>
<evidence type="ECO:0000259" key="2">
    <source>
        <dbReference type="PROSITE" id="PS50309"/>
    </source>
</evidence>
<dbReference type="OrthoDB" id="1738954at2759"/>
<dbReference type="GO" id="GO:0005815">
    <property type="term" value="C:microtubule organizing center"/>
    <property type="evidence" value="ECO:0007669"/>
    <property type="project" value="TreeGrafter"/>
</dbReference>
<dbReference type="Gene3D" id="3.10.20.230">
    <property type="entry name" value="Doublecortin domain"/>
    <property type="match status" value="3"/>
</dbReference>
<dbReference type="Pfam" id="PF03607">
    <property type="entry name" value="DCX"/>
    <property type="match status" value="2"/>
</dbReference>
<reference evidence="3 4" key="1">
    <citation type="journal article" date="2019" name="Sci. Rep.">
        <title>Comparative genomics of chytrid fungi reveal insights into the obligate biotrophic and pathogenic lifestyle of Synchytrium endobioticum.</title>
        <authorList>
            <person name="van de Vossenberg B.T.L.H."/>
            <person name="Warris S."/>
            <person name="Nguyen H.D.T."/>
            <person name="van Gent-Pelzer M.P.E."/>
            <person name="Joly D.L."/>
            <person name="van de Geest H.C."/>
            <person name="Bonants P.J.M."/>
            <person name="Smith D.S."/>
            <person name="Levesque C.A."/>
            <person name="van der Lee T.A.J."/>
        </authorList>
    </citation>
    <scope>NUCLEOTIDE SEQUENCE [LARGE SCALE GENOMIC DNA]</scope>
    <source>
        <strain evidence="3 4">JEL517</strain>
    </source>
</reference>
<comment type="caution">
    <text evidence="3">The sequence shown here is derived from an EMBL/GenBank/DDBJ whole genome shotgun (WGS) entry which is preliminary data.</text>
</comment>
<dbReference type="SMART" id="SM00537">
    <property type="entry name" value="DCX"/>
    <property type="match status" value="3"/>
</dbReference>
<keyword evidence="4" id="KW-1185">Reference proteome</keyword>
<feature type="domain" description="Doublecortin" evidence="2">
    <location>
        <begin position="171"/>
        <end position="254"/>
    </location>
</feature>
<feature type="compositionally biased region" description="Acidic residues" evidence="1">
    <location>
        <begin position="591"/>
        <end position="605"/>
    </location>
</feature>
<feature type="region of interest" description="Disordered" evidence="1">
    <location>
        <begin position="401"/>
        <end position="429"/>
    </location>
</feature>
<dbReference type="InterPro" id="IPR003533">
    <property type="entry name" value="Doublecortin_dom"/>
</dbReference>
<feature type="domain" description="Doublecortin" evidence="2">
    <location>
        <begin position="290"/>
        <end position="369"/>
    </location>
</feature>
<feature type="compositionally biased region" description="Polar residues" evidence="1">
    <location>
        <begin position="518"/>
        <end position="534"/>
    </location>
</feature>
<evidence type="ECO:0000313" key="4">
    <source>
        <dbReference type="Proteomes" id="UP000319731"/>
    </source>
</evidence>
<proteinExistence type="predicted"/>
<dbReference type="Proteomes" id="UP000319731">
    <property type="component" value="Unassembled WGS sequence"/>
</dbReference>